<name>A0ABS6E2B1_9FIRM</name>
<feature type="domain" description="SLH" evidence="1">
    <location>
        <begin position="87"/>
        <end position="144"/>
    </location>
</feature>
<feature type="domain" description="SLH" evidence="1">
    <location>
        <begin position="23"/>
        <end position="86"/>
    </location>
</feature>
<dbReference type="PANTHER" id="PTHR43308:SF5">
    <property type="entry name" value="S-LAYER PROTEIN _ PEPTIDOGLYCAN ENDO-BETA-N-ACETYLGLUCOSAMINIDASE"/>
    <property type="match status" value="1"/>
</dbReference>
<comment type="caution">
    <text evidence="2">The sequence shown here is derived from an EMBL/GenBank/DDBJ whole genome shotgun (WGS) entry which is preliminary data.</text>
</comment>
<sequence length="568" mass="64615">MKEVKKVSFVLLVTILIFSTNIFAFANGLDYSKHWAKDDISLLMEKNIISGYDNGDFKPNNPIKRAELIKIINNVFGYIEKEIIDFNDVSEKDWFYEDIQKGVKVGYIEGYSNGAMKPNSNVTREEAAKIISKAYELKAKKSKSTLGFKDEDKISSWAEEYIAALKEFGYISGYDNGKFEPKKNITRAEIVKIICSISKDILNKEGTYSKDIDGNLIVNSKDVFLKDMTISGDLYLTEGIGIGDINLENITIKGTLRIKGNGQNRVKIKDSEINSLILNSGKVELEGNVKIENLETEGIGELKAEEKVLIKKVKIKEKGFIVEVKGTIESLIVLEETKINGELLNKGMETKVDKGKLLNKDIKKEEEKKEVKEDTSREREDKDNKDVTKSKDNFLTYLAIGNEEIDIKKAETIEGVTVNIERDRVLEIIETRTRDSRARVAIKLNDKEVTNNDIKIKVGDTIKILVVAENGDIRTYTVKFEMIRDLVYIDKEGNYITIVVLPQEYKKLNALPFVIYDWEGNIAYIGELNRKDEETFSLTFDFEGNISGEYKARINVGTDKTIEQEFQY</sequence>
<dbReference type="InterPro" id="IPR051465">
    <property type="entry name" value="Cell_Envelope_Struct_Comp"/>
</dbReference>
<accession>A0ABS6E2B1</accession>
<reference evidence="2 3" key="1">
    <citation type="submission" date="2021-06" db="EMBL/GenBank/DDBJ databases">
        <authorList>
            <person name="Sun Q."/>
            <person name="Li D."/>
        </authorList>
    </citation>
    <scope>NUCLEOTIDE SEQUENCE [LARGE SCALE GENOMIC DNA]</scope>
    <source>
        <strain evidence="2 3">MSJ-40</strain>
    </source>
</reference>
<dbReference type="EMBL" id="JAHLPM010000002">
    <property type="protein sequence ID" value="MBU5436976.1"/>
    <property type="molecule type" value="Genomic_DNA"/>
</dbReference>
<dbReference type="InterPro" id="IPR001119">
    <property type="entry name" value="SLH_dom"/>
</dbReference>
<dbReference type="Pfam" id="PF00395">
    <property type="entry name" value="SLH"/>
    <property type="match status" value="3"/>
</dbReference>
<organism evidence="2 3">
    <name type="scientific">Tissierella simiarum</name>
    <dbReference type="NCBI Taxonomy" id="2841534"/>
    <lineage>
        <taxon>Bacteria</taxon>
        <taxon>Bacillati</taxon>
        <taxon>Bacillota</taxon>
        <taxon>Tissierellia</taxon>
        <taxon>Tissierellales</taxon>
        <taxon>Tissierellaceae</taxon>
        <taxon>Tissierella</taxon>
    </lineage>
</organism>
<evidence type="ECO:0000259" key="1">
    <source>
        <dbReference type="PROSITE" id="PS51272"/>
    </source>
</evidence>
<feature type="domain" description="SLH" evidence="1">
    <location>
        <begin position="145"/>
        <end position="208"/>
    </location>
</feature>
<gene>
    <name evidence="2" type="ORF">KQI42_03080</name>
</gene>
<dbReference type="PANTHER" id="PTHR43308">
    <property type="entry name" value="OUTER MEMBRANE PROTEIN ALPHA-RELATED"/>
    <property type="match status" value="1"/>
</dbReference>
<dbReference type="PROSITE" id="PS51272">
    <property type="entry name" value="SLH"/>
    <property type="match status" value="3"/>
</dbReference>
<evidence type="ECO:0000313" key="2">
    <source>
        <dbReference type="EMBL" id="MBU5436976.1"/>
    </source>
</evidence>
<protein>
    <submittedName>
        <fullName evidence="2">S-layer homology domain-containing protein</fullName>
    </submittedName>
</protein>
<keyword evidence="3" id="KW-1185">Reference proteome</keyword>
<evidence type="ECO:0000313" key="3">
    <source>
        <dbReference type="Proteomes" id="UP000749471"/>
    </source>
</evidence>
<proteinExistence type="predicted"/>
<dbReference type="Proteomes" id="UP000749471">
    <property type="component" value="Unassembled WGS sequence"/>
</dbReference>
<dbReference type="RefSeq" id="WP_216516636.1">
    <property type="nucleotide sequence ID" value="NZ_JAHLPM010000002.1"/>
</dbReference>